<dbReference type="RefSeq" id="WP_261299884.1">
    <property type="nucleotide sequence ID" value="NZ_JAMTCD010000035.1"/>
</dbReference>
<dbReference type="InterPro" id="IPR013783">
    <property type="entry name" value="Ig-like_fold"/>
</dbReference>
<organism evidence="1 2">
    <name type="scientific">Shewanella holmiensis</name>
    <dbReference type="NCBI Taxonomy" id="2952222"/>
    <lineage>
        <taxon>Bacteria</taxon>
        <taxon>Pseudomonadati</taxon>
        <taxon>Pseudomonadota</taxon>
        <taxon>Gammaproteobacteria</taxon>
        <taxon>Alteromonadales</taxon>
        <taxon>Shewanellaceae</taxon>
        <taxon>Shewanella</taxon>
    </lineage>
</organism>
<dbReference type="NCBIfam" id="TIGR03660">
    <property type="entry name" value="T1SS_rpt_143"/>
    <property type="match status" value="1"/>
</dbReference>
<sequence>MWQLSPQDLSSFDDGSLNVTASVEDTAGNPATATTATPVDTTAEITIKIEDDNGLINHTELSHIIISGTSNDIEIGQVVTVTLTDTLGNTVNINTAILAGGFWQITAQDLVNANFADGILTAYVSAFDVAGNPTSATTQAVIDTLSAIDIDTGLNGFDVGLFMYGVQKQLSGTTSNVEVGQTVTLTLSDGSKTVTLTTQVQADGSWQFDNIDVRGLNLQSNWQLDVSVADIAGNTAIDSMPTLDLPAGVYLYETVLNVLNQTRTEVSFDIQNAELTIANNQSHLLQQTSNGQSLNIIISADGLSFQIHRDGDNALVMEALLTGTELLVTLFEPLDKTSSANLSTLIALQGVQTDSDGTSETIITYAILHIQDTAELAINDFFEATEANITTGSITGNDYTIEGPLVVDTIIFNGIEYTVALGAPAIIDTGKGILTVLSTGFWQFEAASNLDNSIIQQVVFDYEVIDFDGSRATATSTININDGISGTMSAQTYTLQENLFSQTKTEVQQFTIQAGSDTLVANSVVFDSNQIALLNELNLSSNGVTLQFSLSLDGKTLNATANGTMVLSIDLSAINNGDNVEVTTTLNIYQPIDHNSSDNITLKTLIDAIDLDGTHIALGQLNWQIQDGNNPQITNISSLLFDESTLNGLPIVQNGQFDIQIGSDLITNLGFNLNQLPSLTAGGVIIEYQLSNDGLTLTAHSGNINNPVFIIDIDPNWQNNSSTSGHPYQTTLYRPFDQINTELVSFGLLITDFDGDPTTATLTMTVLDDTPGSINDINIDISELPTVTSNVNNRVETTIAITASGDPIVNILFSVQSGSTVIDTNGNVLTQNGQQIVWALFNNGAVAEGRLADGTVVFRMNLPDNINIDANTSSHVSFSMRLLGPIDNLTGDGTFTTIIAGITAIDSDNTQINAAINVDIFDGKHPSLPTQLTMNIDEGLLIDNTKVSTVGQLAIQAGSDDVTAFSLADNFNFGNYSSLGQTIVLSEQSDINNWYNAIRTGDNGIVFRVRFNANGQVEFEQFLSIDHPQGNNENTLTMSFDVFATDADGDITNNQTINVIIKDDVPIAKDSTLTFTEGREEQYSITLFNQNQQGADGASVTKFVYGGLEYQAGDTVDLYTDTGERYATLVISQNGIATVTSHIFDYPLPLFSEVIPVYVTDSDGDTVIDNLTIIAKDQTGSIKVLNPHFVEDTIGDLRLAAFPGDLDVGEAILSIVITTATLGGGTLTLNGAPLPKDSNGNYILQDDDLYIDDITGIAIPSGTLQYHPAEDESDATSDINIEFTVNINNKPPVTTTVGISIESVADAPIWQENSQFEYSVNEDSGNFDIHLEASSKDLVGNDSQGSEILSFKITNISSGLTLQTINSNGQTINITDGQSLSAAELANLKAITGDNLAGQFTFNVQASTTEPDNGDINLGSVETVTINVKPIADTPTLITRDINSIEDSAILLSSIISGELTDNSGSESLYFEFTLPDGWSLDAPSATNLGNGVWTVSAADLAATPPATLIPPADVSSANFGVFSIQVRSFALETTQDGIDPNDTIILPNPHYSEPQTLTIHLSGVANDAPTIASDSSTWTIVNGNITNVNSLYEDNDIPLDFTIISSDIDGSESLSIRIMGLPDDASFVNSNGETVNLAIIGFEANQPIYSVTSEQLSALSIRPPKDYSGPLNLVLFIESTELDGDNAEYQLNLNINIRPVIDETSNTLKTLSSGREDQPIVLNLLPALLADIDGSESVTGLIIQSLPTGMVLLLDGSQIIVGVNGLDLSTLTDENSPTLLDLLQSGRIAVLPPQDADGVFHLDAIYEITDRSESGQTEVTNINTQLDVNVDAVVEVITRFQLNQNAITSHDGSPITLTNEVVFFDGDIDGSETLQYIVITMPEADGWFVTHPNGAIHDGDGRWLIPNNNLTNDTTQEQYLAILDGMTISSDHATQLAAITIEARILDRDDADVISTTLLVTFTQPTSNSQASNVNTLQLDTVDATEDQVIDFSSHFNKVLTNDPNDIISFRILASDLPEGGYFTGSDVIALYDSTGQYIIEYVFTSASLANLQLHNISDNFSGDMVIPIRIIATDSASGDTFLDDSQSIDINITPIADTVELQSQLNSIKEDTPVPLGLSLIFTDQDLSAQDGGVENIVLGDSNQAFSITLLDGGSIIDPSGLFQLQVGTTDTWEFTGTNQTAFHASLALLQFSPPTHLSGNFRIQVSGTIDDSADIDGNLVHDYSAFSDTITIYVEPVTDSANIPNNPLQITGEEDSEIALSGLSSSNVGLIDQDGSEIIYMTLNGLPEGATVFVRGADGTLHILPNNGPDGGQLNGQPTLYWTVSVEHLDSLVIKPPQNFNGDLPLTLNIITQELGTNDFVTTSTNILVGVTPVADGAQIIQEPASNLNFIEGEIISVDFHTELLDLSGHEQMQVDITITSSQASALVDLQGIQIGNQYVALVPDGNGGFTASLVINASSLTHLDILPGDLAFGTLQVSMDISSIDNAQVLGTSQTSISTAQTVSFDVELTPEVDSPIWTYLENVISNTPNAVLLQIEAELQNPAPGEVGQVIIYDLPSHLTLSAGSQNGDHWIIALDELAGLTILGASNGENFNLRVVTQATLNGETATGDIETINVDINTMNPASSYLQHTELRDWQLDIIHTMHERMMHEHQRDYSGVVRFGNEEFASFNTNTVNSISALSLDSSMHVSNMTKDEPFSSEPNLTSSESTFFSSSLQSDSVQADYISIGIVELKLPKYGITLPPDLHTLSIEPIADIDNSLAPEALLVNWSLYNKNMSIELPPHPSESISEFNIEGKIVLLPEQQQLPGFGYVAPILAKPSSLASNEESFTSDKFEIEQLEIEQLSAVIKQSIQQLNPYNSFSLQENTNNLSIDTADNNLDELNQLMQQQALINS</sequence>
<protein>
    <submittedName>
        <fullName evidence="1">Adhesin</fullName>
    </submittedName>
</protein>
<gene>
    <name evidence="1" type="ORF">NE535_17550</name>
</gene>
<dbReference type="Proteomes" id="UP001155546">
    <property type="component" value="Unassembled WGS sequence"/>
</dbReference>
<keyword evidence="2" id="KW-1185">Reference proteome</keyword>
<evidence type="ECO:0000313" key="1">
    <source>
        <dbReference type="EMBL" id="MCT7943564.1"/>
    </source>
</evidence>
<accession>A0A9X3AWQ7</accession>
<dbReference type="Gene3D" id="2.60.40.10">
    <property type="entry name" value="Immunoglobulins"/>
    <property type="match status" value="2"/>
</dbReference>
<evidence type="ECO:0000313" key="2">
    <source>
        <dbReference type="Proteomes" id="UP001155546"/>
    </source>
</evidence>
<reference evidence="1" key="1">
    <citation type="journal article" date="2023" name="Int. J. Syst. Evol. Microbiol.">
        <title>&lt;i&gt;Shewanella septentrionalis&lt;/i&gt; sp. nov. and &lt;i&gt;Shewanella holmiensis&lt;/i&gt; sp. nov., isolated from Baltic Sea water and sediments.</title>
        <authorList>
            <person name="Martin-Rodriguez A.J."/>
            <person name="Thorell K."/>
            <person name="Joffre E."/>
            <person name="Jensie-Markopoulos S."/>
            <person name="Moore E.R.B."/>
            <person name="Sjoling A."/>
        </authorList>
    </citation>
    <scope>NUCLEOTIDE SEQUENCE</scope>
    <source>
        <strain evidence="1">SP1S2-7</strain>
    </source>
</reference>
<proteinExistence type="predicted"/>
<dbReference type="EMBL" id="JAMTCD010000035">
    <property type="protein sequence ID" value="MCT7943564.1"/>
    <property type="molecule type" value="Genomic_DNA"/>
</dbReference>
<name>A0A9X3AWQ7_9GAMM</name>
<dbReference type="InterPro" id="IPR019959">
    <property type="entry name" value="T1SS-143_rpt-cont_dom"/>
</dbReference>
<comment type="caution">
    <text evidence="1">The sequence shown here is derived from an EMBL/GenBank/DDBJ whole genome shotgun (WGS) entry which is preliminary data.</text>
</comment>